<feature type="transmembrane region" description="Helical" evidence="1">
    <location>
        <begin position="46"/>
        <end position="65"/>
    </location>
</feature>
<keyword evidence="1" id="KW-1133">Transmembrane helix</keyword>
<keyword evidence="1" id="KW-0472">Membrane</keyword>
<evidence type="ECO:0000313" key="4">
    <source>
        <dbReference type="Proteomes" id="UP000298429"/>
    </source>
</evidence>
<organism evidence="3 4">
    <name type="scientific">Leptospira barantonii</name>
    <dbReference type="NCBI Taxonomy" id="2023184"/>
    <lineage>
        <taxon>Bacteria</taxon>
        <taxon>Pseudomonadati</taxon>
        <taxon>Spirochaetota</taxon>
        <taxon>Spirochaetia</taxon>
        <taxon>Leptospirales</taxon>
        <taxon>Leptospiraceae</taxon>
        <taxon>Leptospira</taxon>
    </lineage>
</organism>
<gene>
    <name evidence="3" type="ORF">EHQ76_17735</name>
</gene>
<dbReference type="GO" id="GO:0006355">
    <property type="term" value="P:regulation of DNA-templated transcription"/>
    <property type="evidence" value="ECO:0007669"/>
    <property type="project" value="InterPro"/>
</dbReference>
<dbReference type="SUPFAM" id="SSF46894">
    <property type="entry name" value="C-terminal effector domain of the bipartite response regulators"/>
    <property type="match status" value="1"/>
</dbReference>
<dbReference type="NCBIfam" id="NF047608">
    <property type="entry name" value="LIC13292_fam"/>
    <property type="match status" value="1"/>
</dbReference>
<dbReference type="InterPro" id="IPR000792">
    <property type="entry name" value="Tscrpt_reg_LuxR_C"/>
</dbReference>
<dbReference type="InterPro" id="IPR036388">
    <property type="entry name" value="WH-like_DNA-bd_sf"/>
</dbReference>
<sequence length="175" mass="20537">MKLKLLHPKGFYFFVFFIFNILLWMVFEGIEFAIDSENSAIVAKYVDYFEIWIGSLTLFGIYFIANESKRLHFEIQESKDLIQDLRHRSLLSAGDREKFWNGVEKQFEHWKYTRSEIEVAVYLLRGLSNQQIAGIRDTSLRTVEVQASSIYQKSGTRGKLDFIAYFIAPLLPDED</sequence>
<dbReference type="SMART" id="SM00421">
    <property type="entry name" value="HTH_LUXR"/>
    <property type="match status" value="1"/>
</dbReference>
<accession>A0A5F2AYP3</accession>
<dbReference type="CDD" id="cd06170">
    <property type="entry name" value="LuxR_C_like"/>
    <property type="match status" value="1"/>
</dbReference>
<dbReference type="AlphaFoldDB" id="A0A5F2AYP3"/>
<keyword evidence="1" id="KW-0812">Transmembrane</keyword>
<evidence type="ECO:0000313" key="3">
    <source>
        <dbReference type="EMBL" id="TGL93513.1"/>
    </source>
</evidence>
<dbReference type="Proteomes" id="UP000298429">
    <property type="component" value="Unassembled WGS sequence"/>
</dbReference>
<proteinExistence type="predicted"/>
<evidence type="ECO:0000259" key="2">
    <source>
        <dbReference type="SMART" id="SM00421"/>
    </source>
</evidence>
<dbReference type="Gene3D" id="1.10.10.10">
    <property type="entry name" value="Winged helix-like DNA-binding domain superfamily/Winged helix DNA-binding domain"/>
    <property type="match status" value="1"/>
</dbReference>
<dbReference type="OrthoDB" id="327416at2"/>
<dbReference type="EMBL" id="RQGN01000098">
    <property type="protein sequence ID" value="TGL93513.1"/>
    <property type="molecule type" value="Genomic_DNA"/>
</dbReference>
<feature type="transmembrane region" description="Helical" evidence="1">
    <location>
        <begin position="12"/>
        <end position="34"/>
    </location>
</feature>
<feature type="domain" description="HTH luxR-type" evidence="2">
    <location>
        <begin position="113"/>
        <end position="166"/>
    </location>
</feature>
<protein>
    <submittedName>
        <fullName evidence="3">LuxR family transcriptional regulator</fullName>
    </submittedName>
</protein>
<comment type="caution">
    <text evidence="3">The sequence shown here is derived from an EMBL/GenBank/DDBJ whole genome shotgun (WGS) entry which is preliminary data.</text>
</comment>
<dbReference type="GO" id="GO:0003677">
    <property type="term" value="F:DNA binding"/>
    <property type="evidence" value="ECO:0007669"/>
    <property type="project" value="InterPro"/>
</dbReference>
<name>A0A5F2AYP3_9LEPT</name>
<evidence type="ECO:0000256" key="1">
    <source>
        <dbReference type="SAM" id="Phobius"/>
    </source>
</evidence>
<reference evidence="3 4" key="1">
    <citation type="journal article" date="2019" name="PLoS Negl. Trop. Dis.">
        <title>Revisiting the worldwide diversity of Leptospira species in the environment.</title>
        <authorList>
            <person name="Vincent A.T."/>
            <person name="Schiettekatte O."/>
            <person name="Bourhy P."/>
            <person name="Veyrier F.J."/>
            <person name="Picardeau M."/>
        </authorList>
    </citation>
    <scope>NUCLEOTIDE SEQUENCE [LARGE SCALE GENOMIC DNA]</scope>
    <source>
        <strain evidence="3 4">201702444</strain>
    </source>
</reference>
<dbReference type="InterPro" id="IPR016032">
    <property type="entry name" value="Sig_transdc_resp-reg_C-effctor"/>
</dbReference>
<dbReference type="Pfam" id="PF00196">
    <property type="entry name" value="GerE"/>
    <property type="match status" value="1"/>
</dbReference>
<dbReference type="RefSeq" id="WP_135672195.1">
    <property type="nucleotide sequence ID" value="NZ_RQGN01000098.1"/>
</dbReference>